<keyword evidence="1" id="KW-0433">Leucine-rich repeat</keyword>
<dbReference type="AlphaFoldDB" id="A0A834HRG2"/>
<dbReference type="PANTHER" id="PTHR24369">
    <property type="entry name" value="ANTIGEN BSP, PUTATIVE-RELATED"/>
    <property type="match status" value="1"/>
</dbReference>
<keyword evidence="2" id="KW-0677">Repeat</keyword>
<dbReference type="Pfam" id="PF13855">
    <property type="entry name" value="LRR_8"/>
    <property type="match status" value="1"/>
</dbReference>
<dbReference type="Proteomes" id="UP000625711">
    <property type="component" value="Unassembled WGS sequence"/>
</dbReference>
<dbReference type="SUPFAM" id="SSF52058">
    <property type="entry name" value="L domain-like"/>
    <property type="match status" value="1"/>
</dbReference>
<dbReference type="InterPro" id="IPR050541">
    <property type="entry name" value="LRR_TM_domain-containing"/>
</dbReference>
<evidence type="ECO:0000256" key="2">
    <source>
        <dbReference type="ARBA" id="ARBA00022737"/>
    </source>
</evidence>
<dbReference type="PANTHER" id="PTHR24369:SF193">
    <property type="entry name" value="LEUCINE RICH REPEAT CONTAINING 8 VRAC SUBUNIT C"/>
    <property type="match status" value="1"/>
</dbReference>
<sequence length="227" mass="26716">MSTNFTIHNVDKSRVVKLVLRGSILPIVSPRITNGFSNIESLHIIRSQVERLTSGAFWNLRRLLELNLTRNRLKTLNRHAFIRENQLRVLDLSWNFIYELGRDDLRYFPKLVMLSLSNRRRKRSSGDRSGYLRKGPMERTRGNCLKCMLLDHPEWFLGGMWIGIILGNARKIVRLMFFPKIKTVDQYVQCEDPVHNTQLMSGRHMELFPSKHRIFIEKNMKPVKIGE</sequence>
<evidence type="ECO:0000313" key="3">
    <source>
        <dbReference type="EMBL" id="KAF7266133.1"/>
    </source>
</evidence>
<comment type="caution">
    <text evidence="3">The sequence shown here is derived from an EMBL/GenBank/DDBJ whole genome shotgun (WGS) entry which is preliminary data.</text>
</comment>
<proteinExistence type="predicted"/>
<dbReference type="GO" id="GO:0005886">
    <property type="term" value="C:plasma membrane"/>
    <property type="evidence" value="ECO:0007669"/>
    <property type="project" value="TreeGrafter"/>
</dbReference>
<dbReference type="InterPro" id="IPR032675">
    <property type="entry name" value="LRR_dom_sf"/>
</dbReference>
<keyword evidence="4" id="KW-1185">Reference proteome</keyword>
<evidence type="ECO:0000313" key="4">
    <source>
        <dbReference type="Proteomes" id="UP000625711"/>
    </source>
</evidence>
<protein>
    <submittedName>
        <fullName evidence="3">Uncharacterized protein</fullName>
    </submittedName>
</protein>
<accession>A0A834HRG2</accession>
<gene>
    <name evidence="3" type="ORF">GWI33_020503</name>
</gene>
<name>A0A834HRG2_RHYFE</name>
<dbReference type="Gene3D" id="3.80.10.10">
    <property type="entry name" value="Ribonuclease Inhibitor"/>
    <property type="match status" value="1"/>
</dbReference>
<dbReference type="InterPro" id="IPR001611">
    <property type="entry name" value="Leu-rich_rpt"/>
</dbReference>
<organism evidence="3 4">
    <name type="scientific">Rhynchophorus ferrugineus</name>
    <name type="common">Red palm weevil</name>
    <name type="synonym">Curculio ferrugineus</name>
    <dbReference type="NCBI Taxonomy" id="354439"/>
    <lineage>
        <taxon>Eukaryota</taxon>
        <taxon>Metazoa</taxon>
        <taxon>Ecdysozoa</taxon>
        <taxon>Arthropoda</taxon>
        <taxon>Hexapoda</taxon>
        <taxon>Insecta</taxon>
        <taxon>Pterygota</taxon>
        <taxon>Neoptera</taxon>
        <taxon>Endopterygota</taxon>
        <taxon>Coleoptera</taxon>
        <taxon>Polyphaga</taxon>
        <taxon>Cucujiformia</taxon>
        <taxon>Curculionidae</taxon>
        <taxon>Dryophthorinae</taxon>
        <taxon>Rhynchophorus</taxon>
    </lineage>
</organism>
<reference evidence="3" key="1">
    <citation type="submission" date="2020-08" db="EMBL/GenBank/DDBJ databases">
        <title>Genome sequencing and assembly of the red palm weevil Rhynchophorus ferrugineus.</title>
        <authorList>
            <person name="Dias G.B."/>
            <person name="Bergman C.M."/>
            <person name="Manee M."/>
        </authorList>
    </citation>
    <scope>NUCLEOTIDE SEQUENCE</scope>
    <source>
        <strain evidence="3">AA-2017</strain>
        <tissue evidence="3">Whole larva</tissue>
    </source>
</reference>
<dbReference type="EMBL" id="JAACXV010014560">
    <property type="protein sequence ID" value="KAF7266133.1"/>
    <property type="molecule type" value="Genomic_DNA"/>
</dbReference>
<evidence type="ECO:0000256" key="1">
    <source>
        <dbReference type="ARBA" id="ARBA00022614"/>
    </source>
</evidence>